<feature type="region of interest" description="Disordered" evidence="1">
    <location>
        <begin position="1"/>
        <end position="34"/>
    </location>
</feature>
<protein>
    <submittedName>
        <fullName evidence="3">Uncharacterized protein</fullName>
    </submittedName>
</protein>
<keyword evidence="4" id="KW-1185">Reference proteome</keyword>
<keyword evidence="2" id="KW-0812">Transmembrane</keyword>
<keyword evidence="2" id="KW-1133">Transmembrane helix</keyword>
<feature type="compositionally biased region" description="Basic and acidic residues" evidence="1">
    <location>
        <begin position="142"/>
        <end position="157"/>
    </location>
</feature>
<evidence type="ECO:0000313" key="4">
    <source>
        <dbReference type="Proteomes" id="UP000076727"/>
    </source>
</evidence>
<evidence type="ECO:0000256" key="2">
    <source>
        <dbReference type="SAM" id="Phobius"/>
    </source>
</evidence>
<feature type="compositionally biased region" description="Basic and acidic residues" evidence="1">
    <location>
        <begin position="167"/>
        <end position="187"/>
    </location>
</feature>
<feature type="region of interest" description="Disordered" evidence="1">
    <location>
        <begin position="142"/>
        <end position="187"/>
    </location>
</feature>
<evidence type="ECO:0000313" key="3">
    <source>
        <dbReference type="EMBL" id="KZT65286.1"/>
    </source>
</evidence>
<gene>
    <name evidence="3" type="ORF">DAEQUDRAFT_532508</name>
</gene>
<dbReference type="Proteomes" id="UP000076727">
    <property type="component" value="Unassembled WGS sequence"/>
</dbReference>
<dbReference type="EMBL" id="KV429108">
    <property type="protein sequence ID" value="KZT65286.1"/>
    <property type="molecule type" value="Genomic_DNA"/>
</dbReference>
<dbReference type="AlphaFoldDB" id="A0A165M6H7"/>
<reference evidence="3 4" key="1">
    <citation type="journal article" date="2016" name="Mol. Biol. Evol.">
        <title>Comparative Genomics of Early-Diverging Mushroom-Forming Fungi Provides Insights into the Origins of Lignocellulose Decay Capabilities.</title>
        <authorList>
            <person name="Nagy L.G."/>
            <person name="Riley R."/>
            <person name="Tritt A."/>
            <person name="Adam C."/>
            <person name="Daum C."/>
            <person name="Floudas D."/>
            <person name="Sun H."/>
            <person name="Yadav J.S."/>
            <person name="Pangilinan J."/>
            <person name="Larsson K.H."/>
            <person name="Matsuura K."/>
            <person name="Barry K."/>
            <person name="Labutti K."/>
            <person name="Kuo R."/>
            <person name="Ohm R.A."/>
            <person name="Bhattacharya S.S."/>
            <person name="Shirouzu T."/>
            <person name="Yoshinaga Y."/>
            <person name="Martin F.M."/>
            <person name="Grigoriev I.V."/>
            <person name="Hibbett D.S."/>
        </authorList>
    </citation>
    <scope>NUCLEOTIDE SEQUENCE [LARGE SCALE GENOMIC DNA]</scope>
    <source>
        <strain evidence="3 4">L-15889</strain>
    </source>
</reference>
<feature type="transmembrane region" description="Helical" evidence="2">
    <location>
        <begin position="41"/>
        <end position="61"/>
    </location>
</feature>
<sequence length="187" mass="20292">MSVASSSASIGRGNYAGKSQGFPARIPGATPQQIHGHGGNWGTMFAGMGIVAVGLVSFYMAQFSIQGKRTPSTVKNLTEIPTWQLRHAQQQPGALPDLPKAVDDNYTRFTPNFQPKPEASLPLPGKDMNSRAVVSTILSALHDDKQGKGSADNDNHPRRIPQPAMTKRQEGRMYTKNTDYKDGFKPV</sequence>
<organism evidence="3 4">
    <name type="scientific">Daedalea quercina L-15889</name>
    <dbReference type="NCBI Taxonomy" id="1314783"/>
    <lineage>
        <taxon>Eukaryota</taxon>
        <taxon>Fungi</taxon>
        <taxon>Dikarya</taxon>
        <taxon>Basidiomycota</taxon>
        <taxon>Agaricomycotina</taxon>
        <taxon>Agaricomycetes</taxon>
        <taxon>Polyporales</taxon>
        <taxon>Fomitopsis</taxon>
    </lineage>
</organism>
<name>A0A165M6H7_9APHY</name>
<accession>A0A165M6H7</accession>
<evidence type="ECO:0000256" key="1">
    <source>
        <dbReference type="SAM" id="MobiDB-lite"/>
    </source>
</evidence>
<dbReference type="OrthoDB" id="2747445at2759"/>
<proteinExistence type="predicted"/>
<keyword evidence="2" id="KW-0472">Membrane</keyword>